<sequence>MSALPVLTPKIPLCGGPLEATVAAGKAEPPLSETRQMTVVKDGVACYKDAGVVQFAIHY</sequence>
<reference evidence="1 2" key="1">
    <citation type="journal article" date="2016" name="Environ. Microbiol.">
        <title>Genomic resolution of a cold subsurface aquifer community provides metabolic insights for novel microbes adapted to high CO concentrations.</title>
        <authorList>
            <person name="Probst A.J."/>
            <person name="Castelle C.J."/>
            <person name="Singh A."/>
            <person name="Brown C.T."/>
            <person name="Anantharaman K."/>
            <person name="Sharon I."/>
            <person name="Hug L.A."/>
            <person name="Burstein D."/>
            <person name="Emerson J.B."/>
            <person name="Thomas B.C."/>
            <person name="Banfield J.F."/>
        </authorList>
    </citation>
    <scope>NUCLEOTIDE SEQUENCE [LARGE SCALE GENOMIC DNA]</scope>
    <source>
        <strain evidence="1">CG2_30_54_11</strain>
    </source>
</reference>
<organism evidence="1 2">
    <name type="scientific">Candidatus Wirthbacteria bacterium CG2_30_54_11</name>
    <dbReference type="NCBI Taxonomy" id="1817892"/>
    <lineage>
        <taxon>Bacteria</taxon>
        <taxon>Candidatus Wirthbacteria</taxon>
    </lineage>
</organism>
<protein>
    <submittedName>
        <fullName evidence="1">Uncharacterized protein</fullName>
    </submittedName>
</protein>
<dbReference type="EMBL" id="MNZT01000023">
    <property type="protein sequence ID" value="OIP98596.1"/>
    <property type="molecule type" value="Genomic_DNA"/>
</dbReference>
<evidence type="ECO:0000313" key="2">
    <source>
        <dbReference type="Proteomes" id="UP000183245"/>
    </source>
</evidence>
<gene>
    <name evidence="1" type="ORF">AUK40_01320</name>
</gene>
<proteinExistence type="predicted"/>
<name>A0A1J5INC9_9BACT</name>
<evidence type="ECO:0000313" key="1">
    <source>
        <dbReference type="EMBL" id="OIP98596.1"/>
    </source>
</evidence>
<comment type="caution">
    <text evidence="1">The sequence shown here is derived from an EMBL/GenBank/DDBJ whole genome shotgun (WGS) entry which is preliminary data.</text>
</comment>
<dbReference type="AlphaFoldDB" id="A0A1J5INC9"/>
<accession>A0A1J5INC9</accession>
<dbReference type="Proteomes" id="UP000183245">
    <property type="component" value="Unassembled WGS sequence"/>
</dbReference>
<dbReference type="STRING" id="1817892.AUK40_01320"/>